<dbReference type="NCBIfam" id="TIGR00380">
    <property type="entry name" value="cobal_cbiB"/>
    <property type="match status" value="1"/>
</dbReference>
<keyword evidence="5 9" id="KW-0169">Cobalamin biosynthesis</keyword>
<keyword evidence="11" id="KW-1185">Reference proteome</keyword>
<dbReference type="KEGG" id="nde:NIDE2662"/>
<proteinExistence type="inferred from homology"/>
<keyword evidence="6 9" id="KW-0812">Transmembrane</keyword>
<dbReference type="STRING" id="330214.NIDE2662"/>
<dbReference type="PANTHER" id="PTHR34308">
    <property type="entry name" value="COBALAMIN BIOSYNTHESIS PROTEIN CBIB"/>
    <property type="match status" value="1"/>
</dbReference>
<dbReference type="Pfam" id="PF03186">
    <property type="entry name" value="CobD_Cbib"/>
    <property type="match status" value="1"/>
</dbReference>
<comment type="pathway">
    <text evidence="2 9">Cofactor biosynthesis; adenosylcobalamin biosynthesis.</text>
</comment>
<dbReference type="GO" id="GO:0016874">
    <property type="term" value="F:ligase activity"/>
    <property type="evidence" value="ECO:0007669"/>
    <property type="project" value="UniProtKB-KW"/>
</dbReference>
<dbReference type="HOGENOM" id="CLU_054212_0_1_0"/>
<organism evidence="10 11">
    <name type="scientific">Nitrospira defluvii</name>
    <dbReference type="NCBI Taxonomy" id="330214"/>
    <lineage>
        <taxon>Bacteria</taxon>
        <taxon>Pseudomonadati</taxon>
        <taxon>Nitrospirota</taxon>
        <taxon>Nitrospiria</taxon>
        <taxon>Nitrospirales</taxon>
        <taxon>Nitrospiraceae</taxon>
        <taxon>Nitrospira</taxon>
    </lineage>
</organism>
<evidence type="ECO:0000313" key="10">
    <source>
        <dbReference type="EMBL" id="CBK42368.1"/>
    </source>
</evidence>
<reference evidence="10 11" key="1">
    <citation type="journal article" date="2010" name="Proc. Natl. Acad. Sci. U.S.A.">
        <title>A Nitrospira metagenome illuminates the physiology and evolution of globally important nitrite-oxidizing bacteria.</title>
        <authorList>
            <person name="Lucker S."/>
            <person name="Wagner M."/>
            <person name="Maixner F."/>
            <person name="Pelletier E."/>
            <person name="Koch H."/>
            <person name="Vacherie B."/>
            <person name="Rattei T."/>
            <person name="Sinninghe Damste J."/>
            <person name="Spieck E."/>
            <person name="Le Paslier D."/>
            <person name="Daims H."/>
        </authorList>
    </citation>
    <scope>NUCLEOTIDE SEQUENCE [LARGE SCALE GENOMIC DNA]</scope>
</reference>
<name>D8PGI1_9BACT</name>
<evidence type="ECO:0000256" key="1">
    <source>
        <dbReference type="ARBA" id="ARBA00004651"/>
    </source>
</evidence>
<dbReference type="GO" id="GO:0009236">
    <property type="term" value="P:cobalamin biosynthetic process"/>
    <property type="evidence" value="ECO:0007669"/>
    <property type="project" value="UniProtKB-UniRule"/>
</dbReference>
<keyword evidence="7 9" id="KW-1133">Transmembrane helix</keyword>
<comment type="subcellular location">
    <subcellularLocation>
        <location evidence="1 9">Cell membrane</location>
        <topology evidence="1 9">Multi-pass membrane protein</topology>
    </subcellularLocation>
</comment>
<evidence type="ECO:0000256" key="8">
    <source>
        <dbReference type="ARBA" id="ARBA00023136"/>
    </source>
</evidence>
<dbReference type="UniPathway" id="UPA00148"/>
<evidence type="ECO:0000256" key="2">
    <source>
        <dbReference type="ARBA" id="ARBA00004953"/>
    </source>
</evidence>
<dbReference type="GO" id="GO:0048472">
    <property type="term" value="F:threonine-phosphate decarboxylase activity"/>
    <property type="evidence" value="ECO:0007669"/>
    <property type="project" value="InterPro"/>
</dbReference>
<keyword evidence="10" id="KW-0436">Ligase</keyword>
<dbReference type="HAMAP" id="MF_00024">
    <property type="entry name" value="CobD_CbiB"/>
    <property type="match status" value="1"/>
</dbReference>
<dbReference type="AlphaFoldDB" id="D8PGI1"/>
<dbReference type="GO" id="GO:0015420">
    <property type="term" value="F:ABC-type vitamin B12 transporter activity"/>
    <property type="evidence" value="ECO:0007669"/>
    <property type="project" value="UniProtKB-UniRule"/>
</dbReference>
<accession>D8PGI1</accession>
<keyword evidence="8 9" id="KW-0472">Membrane</keyword>
<gene>
    <name evidence="10" type="primary">cbiB</name>
    <name evidence="9" type="synonym">cobD</name>
    <name evidence="10" type="ORF">NIDE2662</name>
</gene>
<sequence>MTGGELVLAAALDVVAGDPCWLPHPVRGMGMLIAWYDHRVRTFCRSDQALQIAGACLALGLPAVAYAAATWLIAQAATLSPLFGQLVSIGLAYTSLAGRDLFDHVQPVSRALQEGNLAAAREAVARIVGRDSSALEEPEIVRATVETIAESTADGIIAPLVYLSLGGAPLALAYKAVNTLDSMVGHRDERYEHFGWASARLDDVMNWVPARLTGGFIALASGLATAQWHRVQDSWYILHRDGDKHASPNSGMPEAAMAGALGVQLGGRNYYDGVAHEGELIGDAGTALTPGHIDQATRIMVIAAGLGLFFALLSLWVS</sequence>
<comment type="similarity">
    <text evidence="3 9">Belongs to the CobD/CbiB family.</text>
</comment>
<evidence type="ECO:0000256" key="6">
    <source>
        <dbReference type="ARBA" id="ARBA00022692"/>
    </source>
</evidence>
<evidence type="ECO:0000313" key="11">
    <source>
        <dbReference type="Proteomes" id="UP000001660"/>
    </source>
</evidence>
<dbReference type="Proteomes" id="UP000001660">
    <property type="component" value="Chromosome"/>
</dbReference>
<dbReference type="eggNOG" id="COG1270">
    <property type="taxonomic scope" value="Bacteria"/>
</dbReference>
<feature type="transmembrane region" description="Helical" evidence="9">
    <location>
        <begin position="299"/>
        <end position="317"/>
    </location>
</feature>
<comment type="caution">
    <text evidence="9">Lacks conserved residue(s) required for the propagation of feature annotation.</text>
</comment>
<dbReference type="InterPro" id="IPR004485">
    <property type="entry name" value="Cobalamin_biosynth_CobD/CbiB"/>
</dbReference>
<keyword evidence="4 9" id="KW-1003">Cell membrane</keyword>
<feature type="transmembrane region" description="Helical" evidence="9">
    <location>
        <begin position="49"/>
        <end position="73"/>
    </location>
</feature>
<comment type="function">
    <text evidence="9">Converts cobyric acid to cobinamide by the addition of aminopropanol on the F carboxylic group.</text>
</comment>
<dbReference type="OrthoDB" id="9811967at2"/>
<evidence type="ECO:0000256" key="4">
    <source>
        <dbReference type="ARBA" id="ARBA00022475"/>
    </source>
</evidence>
<dbReference type="EMBL" id="FP929003">
    <property type="protein sequence ID" value="CBK42368.1"/>
    <property type="molecule type" value="Genomic_DNA"/>
</dbReference>
<evidence type="ECO:0000256" key="3">
    <source>
        <dbReference type="ARBA" id="ARBA00006263"/>
    </source>
</evidence>
<evidence type="ECO:0000256" key="7">
    <source>
        <dbReference type="ARBA" id="ARBA00022989"/>
    </source>
</evidence>
<dbReference type="PANTHER" id="PTHR34308:SF1">
    <property type="entry name" value="COBALAMIN BIOSYNTHESIS PROTEIN CBIB"/>
    <property type="match status" value="1"/>
</dbReference>
<dbReference type="GO" id="GO:0005886">
    <property type="term" value="C:plasma membrane"/>
    <property type="evidence" value="ECO:0007669"/>
    <property type="project" value="UniProtKB-SubCell"/>
</dbReference>
<protein>
    <recommendedName>
        <fullName evidence="9">Cobalamin biosynthesis protein CobD</fullName>
    </recommendedName>
</protein>
<evidence type="ECO:0000256" key="5">
    <source>
        <dbReference type="ARBA" id="ARBA00022573"/>
    </source>
</evidence>
<evidence type="ECO:0000256" key="9">
    <source>
        <dbReference type="HAMAP-Rule" id="MF_00024"/>
    </source>
</evidence>